<proteinExistence type="predicted"/>
<name>A0A9X8ITN4_BACCE</name>
<evidence type="ECO:0000313" key="3">
    <source>
        <dbReference type="Proteomes" id="UP000253597"/>
    </source>
</evidence>
<evidence type="ECO:0000256" key="1">
    <source>
        <dbReference type="SAM" id="Phobius"/>
    </source>
</evidence>
<keyword evidence="1" id="KW-1133">Transmembrane helix</keyword>
<comment type="caution">
    <text evidence="2">The sequence shown here is derived from an EMBL/GenBank/DDBJ whole genome shotgun (WGS) entry which is preliminary data.</text>
</comment>
<organism evidence="2 3">
    <name type="scientific">Bacillus cereus</name>
    <dbReference type="NCBI Taxonomy" id="1396"/>
    <lineage>
        <taxon>Bacteria</taxon>
        <taxon>Bacillati</taxon>
        <taxon>Bacillota</taxon>
        <taxon>Bacilli</taxon>
        <taxon>Bacillales</taxon>
        <taxon>Bacillaceae</taxon>
        <taxon>Bacillus</taxon>
        <taxon>Bacillus cereus group</taxon>
    </lineage>
</organism>
<dbReference type="RefSeq" id="WP_113304205.1">
    <property type="nucleotide sequence ID" value="NZ_QNGD03000033.1"/>
</dbReference>
<keyword evidence="1" id="KW-0812">Transmembrane</keyword>
<reference evidence="2 3" key="1">
    <citation type="submission" date="2019-01" db="EMBL/GenBank/DDBJ databases">
        <title>Draft genome sequence of heavy metal resistant Bacillus cereus NWUAB01.</title>
        <authorList>
            <person name="Babalola O."/>
            <person name="Aremu B.R."/>
            <person name="Ayangbenro A.S."/>
        </authorList>
    </citation>
    <scope>NUCLEOTIDE SEQUENCE [LARGE SCALE GENOMIC DNA]</scope>
    <source>
        <strain evidence="2 3">NWUAB01</strain>
    </source>
</reference>
<sequence length="165" mass="19264">MNTDKLINKILLSSDKELVSFIDQNFLCKNFDDFSDIKKKEESLFKLNEDVLNHALFRLESLEEIYDTSKGSSAGFNLIGILFGFILKDYISIFVEPSIYPKLYIFGQLMIFILISYGLIRILRNLNSSSENKSKIIYFKKLLNYVLKEKEKQKKEEVETKVHAI</sequence>
<dbReference type="EMBL" id="QNGD03000033">
    <property type="protein sequence ID" value="RWQ69458.1"/>
    <property type="molecule type" value="Genomic_DNA"/>
</dbReference>
<feature type="transmembrane region" description="Helical" evidence="1">
    <location>
        <begin position="103"/>
        <end position="123"/>
    </location>
</feature>
<keyword evidence="1" id="KW-0472">Membrane</keyword>
<gene>
    <name evidence="2" type="ORF">DR116_0031070</name>
</gene>
<evidence type="ECO:0000313" key="2">
    <source>
        <dbReference type="EMBL" id="RWQ69458.1"/>
    </source>
</evidence>
<protein>
    <submittedName>
        <fullName evidence="2">Uncharacterized protein</fullName>
    </submittedName>
</protein>
<dbReference type="AlphaFoldDB" id="A0A9X8ITN4"/>
<dbReference type="Proteomes" id="UP000253597">
    <property type="component" value="Unassembled WGS sequence"/>
</dbReference>
<accession>A0A9X8ITN4</accession>
<feature type="transmembrane region" description="Helical" evidence="1">
    <location>
        <begin position="74"/>
        <end position="91"/>
    </location>
</feature>